<evidence type="ECO:0000313" key="3">
    <source>
        <dbReference type="Proteomes" id="UP000007967"/>
    </source>
</evidence>
<dbReference type="eggNOG" id="COG1653">
    <property type="taxonomic scope" value="Bacteria"/>
</dbReference>
<dbReference type="InterPro" id="IPR050490">
    <property type="entry name" value="Bact_solute-bd_prot1"/>
</dbReference>
<name>D2PLD9_KRIFD</name>
<dbReference type="PANTHER" id="PTHR43649:SF12">
    <property type="entry name" value="DIACETYLCHITOBIOSE BINDING PROTEIN DASA"/>
    <property type="match status" value="1"/>
</dbReference>
<dbReference type="PROSITE" id="PS51318">
    <property type="entry name" value="TAT"/>
    <property type="match status" value="1"/>
</dbReference>
<dbReference type="AlphaFoldDB" id="D2PLD9"/>
<protein>
    <submittedName>
        <fullName evidence="2">Extracellular solute-binding protein family 1</fullName>
    </submittedName>
</protein>
<dbReference type="HOGENOM" id="CLU_031285_10_5_11"/>
<dbReference type="InterPro" id="IPR006059">
    <property type="entry name" value="SBP"/>
</dbReference>
<keyword evidence="1" id="KW-0732">Signal</keyword>
<dbReference type="PANTHER" id="PTHR43649">
    <property type="entry name" value="ARABINOSE-BINDING PROTEIN-RELATED"/>
    <property type="match status" value="1"/>
</dbReference>
<dbReference type="EMBL" id="CP001736">
    <property type="protein sequence ID" value="ADB30568.1"/>
    <property type="molecule type" value="Genomic_DNA"/>
</dbReference>
<proteinExistence type="predicted"/>
<dbReference type="KEGG" id="kfl:Kfla_1467"/>
<reference evidence="3" key="1">
    <citation type="submission" date="2009-09" db="EMBL/GenBank/DDBJ databases">
        <title>The complete genome of Kribbella flavida DSM 17836.</title>
        <authorList>
            <consortium name="US DOE Joint Genome Institute (JGI-PGF)"/>
            <person name="Lucas S."/>
            <person name="Copeland A."/>
            <person name="Lapidus A."/>
            <person name="Glavina del Rio T."/>
            <person name="Dalin E."/>
            <person name="Tice H."/>
            <person name="Bruce D."/>
            <person name="Goodwin L."/>
            <person name="Pitluck S."/>
            <person name="Kyrpides N."/>
            <person name="Mavromatis K."/>
            <person name="Ivanova N."/>
            <person name="Saunders E."/>
            <person name="Brettin T."/>
            <person name="Detter J.C."/>
            <person name="Han C."/>
            <person name="Larimer F."/>
            <person name="Land M."/>
            <person name="Hauser L."/>
            <person name="Markowitz V."/>
            <person name="Cheng J.-F."/>
            <person name="Hugenholtz P."/>
            <person name="Woyke T."/>
            <person name="Wu D."/>
            <person name="Pukall R."/>
            <person name="Klenk H.-P."/>
            <person name="Eisen J.A."/>
        </authorList>
    </citation>
    <scope>NUCLEOTIDE SEQUENCE [LARGE SCALE GENOMIC DNA]</scope>
    <source>
        <strain evidence="3">DSM 17836 / JCM 10339 / NBRC 14399</strain>
    </source>
</reference>
<dbReference type="STRING" id="479435.Kfla_1467"/>
<feature type="chain" id="PRO_5038452466" evidence="1">
    <location>
        <begin position="31"/>
        <end position="451"/>
    </location>
</feature>
<dbReference type="InterPro" id="IPR006311">
    <property type="entry name" value="TAT_signal"/>
</dbReference>
<evidence type="ECO:0000256" key="1">
    <source>
        <dbReference type="SAM" id="SignalP"/>
    </source>
</evidence>
<dbReference type="Pfam" id="PF01547">
    <property type="entry name" value="SBP_bac_1"/>
    <property type="match status" value="1"/>
</dbReference>
<accession>D2PLD9</accession>
<gene>
    <name evidence="2" type="ordered locus">Kfla_1467</name>
</gene>
<dbReference type="RefSeq" id="WP_012919124.1">
    <property type="nucleotide sequence ID" value="NC_013729.1"/>
</dbReference>
<dbReference type="SUPFAM" id="SSF53850">
    <property type="entry name" value="Periplasmic binding protein-like II"/>
    <property type="match status" value="1"/>
</dbReference>
<dbReference type="Proteomes" id="UP000007967">
    <property type="component" value="Chromosome"/>
</dbReference>
<keyword evidence="3" id="KW-1185">Reference proteome</keyword>
<dbReference type="Gene3D" id="3.40.190.10">
    <property type="entry name" value="Periplasmic binding protein-like II"/>
    <property type="match status" value="1"/>
</dbReference>
<dbReference type="OrthoDB" id="2531053at2"/>
<evidence type="ECO:0000313" key="2">
    <source>
        <dbReference type="EMBL" id="ADB30568.1"/>
    </source>
</evidence>
<sequence length="451" mass="47372">MKNPKDAVERTVSRRSFLSSAALASLSVAASGTLLSACGGGSSGGPAGGGGNGKATGAVTWASWVATPGEVGLLKKYSADYQQKTDVKTTYQTVTGDYLAKMLTQLQGGKAPDAFYADPSWLNKFVETNQVVDLEPYLSSADAPVKFADFFPGLVAWAKGADGKGVYGLPVDCNPSVFWFNKKLLSAAGVTQDPATAFEAGAWNLDAVTDLLSKVKATGKRGMVFEASWGQLFSWVTSLGGTAFDDAGKAVFDTDPKAQRAIEWLFDQMRAGTITYGGSLPKGQGVDALFYGGQLATVPGYGRWLLPNLKKLGGSVEYDIAPYPSEDGKTVMPVAVYTAAMAVNAKASSKEAAEAFAGYFVSPDGVRARLAGGGNAVPVLSGLEDIVTENNDPPHGKWFLEIAKNGYALPNAMARNAKKNTDFPLVMDTLLKSKAESPKSFSTKLANLLNG</sequence>
<feature type="signal peptide" evidence="1">
    <location>
        <begin position="1"/>
        <end position="30"/>
    </location>
</feature>
<organism evidence="2 3">
    <name type="scientific">Kribbella flavida (strain DSM 17836 / JCM 10339 / NBRC 14399)</name>
    <dbReference type="NCBI Taxonomy" id="479435"/>
    <lineage>
        <taxon>Bacteria</taxon>
        <taxon>Bacillati</taxon>
        <taxon>Actinomycetota</taxon>
        <taxon>Actinomycetes</taxon>
        <taxon>Propionibacteriales</taxon>
        <taxon>Kribbellaceae</taxon>
        <taxon>Kribbella</taxon>
    </lineage>
</organism>
<reference evidence="2 3" key="2">
    <citation type="journal article" date="2010" name="Stand. Genomic Sci.">
        <title>Complete genome sequence of Kribbella flavida type strain (IFO 14399).</title>
        <authorList>
            <person name="Pukall R."/>
            <person name="Lapidus A."/>
            <person name="Glavina Del Rio T."/>
            <person name="Copeland A."/>
            <person name="Tice H."/>
            <person name="Cheng J.-F."/>
            <person name="Lucas S."/>
            <person name="Chen F."/>
            <person name="Nolan M."/>
            <person name="LaButti K."/>
            <person name="Pati A."/>
            <person name="Ivanova N."/>
            <person name="Mavrommatis K."/>
            <person name="Mikhailova N."/>
            <person name="Pitluck S."/>
            <person name="Bruce D."/>
            <person name="Goodwin L."/>
            <person name="Land M."/>
            <person name="Hauser L."/>
            <person name="Chang Y.-J."/>
            <person name="Jeffries C.D."/>
            <person name="Chen A."/>
            <person name="Palaniappan K."/>
            <person name="Chain P."/>
            <person name="Rohde M."/>
            <person name="Goeker M."/>
            <person name="Bristow J."/>
            <person name="Eisen J.A."/>
            <person name="Markowitz V."/>
            <person name="Hugenholtz P."/>
            <person name="Kyrpides N.C."/>
            <person name="Klenk H.-P."/>
            <person name="Brettin T."/>
        </authorList>
    </citation>
    <scope>NUCLEOTIDE SEQUENCE [LARGE SCALE GENOMIC DNA]</scope>
    <source>
        <strain evidence="3">DSM 17836 / JCM 10339 / NBRC 14399</strain>
    </source>
</reference>